<keyword evidence="1" id="KW-0677">Repeat</keyword>
<feature type="region of interest" description="Disordered" evidence="3">
    <location>
        <begin position="1"/>
        <end position="22"/>
    </location>
</feature>
<dbReference type="EMBL" id="CAJOBI010159917">
    <property type="protein sequence ID" value="CAF4846833.1"/>
    <property type="molecule type" value="Genomic_DNA"/>
</dbReference>
<dbReference type="Proteomes" id="UP000676336">
    <property type="component" value="Unassembled WGS sequence"/>
</dbReference>
<gene>
    <name evidence="4" type="ORF">BYL167_LOCUS39828</name>
    <name evidence="5" type="ORF">SMN809_LOCUS49201</name>
</gene>
<protein>
    <recommendedName>
        <fullName evidence="7">NHL repeat-containing protein</fullName>
    </recommendedName>
</protein>
<evidence type="ECO:0008006" key="7">
    <source>
        <dbReference type="Google" id="ProtNLM"/>
    </source>
</evidence>
<evidence type="ECO:0000256" key="2">
    <source>
        <dbReference type="PROSITE-ProRule" id="PRU00504"/>
    </source>
</evidence>
<dbReference type="PROSITE" id="PS51125">
    <property type="entry name" value="NHL"/>
    <property type="match status" value="1"/>
</dbReference>
<evidence type="ECO:0000313" key="4">
    <source>
        <dbReference type="EMBL" id="CAF4593806.1"/>
    </source>
</evidence>
<evidence type="ECO:0000256" key="1">
    <source>
        <dbReference type="ARBA" id="ARBA00022737"/>
    </source>
</evidence>
<dbReference type="Gene3D" id="2.120.10.30">
    <property type="entry name" value="TolB, C-terminal domain"/>
    <property type="match status" value="1"/>
</dbReference>
<dbReference type="InterPro" id="IPR001258">
    <property type="entry name" value="NHL_repeat"/>
</dbReference>
<feature type="non-terminal residue" evidence="5">
    <location>
        <position position="63"/>
    </location>
</feature>
<sequence length="63" mass="6542">MEGAKSGTVVAGNQGQGNNISQLSSPYKVVVDRLGTVYVTDSGNHRIIRWSKGAIQGNVIVGG</sequence>
<reference evidence="5" key="1">
    <citation type="submission" date="2021-02" db="EMBL/GenBank/DDBJ databases">
        <authorList>
            <person name="Nowell W R."/>
        </authorList>
    </citation>
    <scope>NUCLEOTIDE SEQUENCE</scope>
</reference>
<feature type="repeat" description="NHL" evidence="2">
    <location>
        <begin position="17"/>
        <end position="53"/>
    </location>
</feature>
<comment type="caution">
    <text evidence="5">The sequence shown here is derived from an EMBL/GenBank/DDBJ whole genome shotgun (WGS) entry which is preliminary data.</text>
</comment>
<evidence type="ECO:0000256" key="3">
    <source>
        <dbReference type="SAM" id="MobiDB-lite"/>
    </source>
</evidence>
<proteinExistence type="predicted"/>
<evidence type="ECO:0000313" key="5">
    <source>
        <dbReference type="EMBL" id="CAF4846833.1"/>
    </source>
</evidence>
<dbReference type="AlphaFoldDB" id="A0A8S3BS26"/>
<dbReference type="SUPFAM" id="SSF101898">
    <property type="entry name" value="NHL repeat"/>
    <property type="match status" value="1"/>
</dbReference>
<dbReference type="EMBL" id="CAJOBH010096839">
    <property type="protein sequence ID" value="CAF4593806.1"/>
    <property type="molecule type" value="Genomic_DNA"/>
</dbReference>
<dbReference type="Pfam" id="PF01436">
    <property type="entry name" value="NHL"/>
    <property type="match status" value="1"/>
</dbReference>
<name>A0A8S3BS26_9BILA</name>
<organism evidence="5 6">
    <name type="scientific">Rotaria magnacalcarata</name>
    <dbReference type="NCBI Taxonomy" id="392030"/>
    <lineage>
        <taxon>Eukaryota</taxon>
        <taxon>Metazoa</taxon>
        <taxon>Spiralia</taxon>
        <taxon>Gnathifera</taxon>
        <taxon>Rotifera</taxon>
        <taxon>Eurotatoria</taxon>
        <taxon>Bdelloidea</taxon>
        <taxon>Philodinida</taxon>
        <taxon>Philodinidae</taxon>
        <taxon>Rotaria</taxon>
    </lineage>
</organism>
<evidence type="ECO:0000313" key="6">
    <source>
        <dbReference type="Proteomes" id="UP000676336"/>
    </source>
</evidence>
<dbReference type="Proteomes" id="UP000681967">
    <property type="component" value="Unassembled WGS sequence"/>
</dbReference>
<dbReference type="InterPro" id="IPR011042">
    <property type="entry name" value="6-blade_b-propeller_TolB-like"/>
</dbReference>
<accession>A0A8S3BS26</accession>
<feature type="compositionally biased region" description="Polar residues" evidence="3">
    <location>
        <begin position="11"/>
        <end position="22"/>
    </location>
</feature>